<dbReference type="InterPro" id="IPR022029">
    <property type="entry name" value="YoaR-like_PG-bd"/>
</dbReference>
<dbReference type="EMBL" id="VUNI01000008">
    <property type="protein sequence ID" value="MST74714.1"/>
    <property type="molecule type" value="Genomic_DNA"/>
</dbReference>
<protein>
    <submittedName>
        <fullName evidence="9">L,D-transpeptidase family protein</fullName>
    </submittedName>
</protein>
<feature type="active site" description="Proton donor/acceptor" evidence="6">
    <location>
        <position position="414"/>
    </location>
</feature>
<evidence type="ECO:0000256" key="1">
    <source>
        <dbReference type="ARBA" id="ARBA00004752"/>
    </source>
</evidence>
<dbReference type="UniPathway" id="UPA00219"/>
<sequence length="485" mass="53962">MRIKKDIPHIIAYVLLGIAAVLLVVYFAFAAYFHSHYYFHTRIGTLNCGGKTAEYVEKSNTQNADDYLLTVYDRENNKFHLTGSDFGFQYNSTGEEEKILKNQNPFLWPSSLFHHSDYTLSASTSYDADALKEQISKLEFMSADYMTAPTDARIEIEDDNYEIIPETMGTTTIPDEVLKEIEAAVDSQETSVTLSDACYESPSILSTDSSLQATADQLDSYMASTITYDIEGADEKLASSDILKMLQIDDNGNVTVNDDAITSYVQHLASTYNTYGDKREFTTSKGDVVEVSGGDYGWVIAKTKEAEQIKSDLAGGTPVEREPVYEQTAVAPGPNDIGNTYVELDYSNQHMYYYKDGNLTFDSDFVSGKLSNGNGSPDGVYKIVYKQSPSVLVGETYHTEVQYFVPFAYNVGFHDATWQPKFGGDWYLTHGSHGCINMALDKVQEFYGMIEVGTPVVAYYRTPVELTSESAQISNAASYVDKNAQ</sequence>
<keyword evidence="7" id="KW-0472">Membrane</keyword>
<organism evidence="9 10">
    <name type="scientific">Roseburia porci</name>
    <dbReference type="NCBI Taxonomy" id="2605790"/>
    <lineage>
        <taxon>Bacteria</taxon>
        <taxon>Bacillati</taxon>
        <taxon>Bacillota</taxon>
        <taxon>Clostridia</taxon>
        <taxon>Lachnospirales</taxon>
        <taxon>Lachnospiraceae</taxon>
        <taxon>Roseburia</taxon>
    </lineage>
</organism>
<dbReference type="PANTHER" id="PTHR30582">
    <property type="entry name" value="L,D-TRANSPEPTIDASE"/>
    <property type="match status" value="1"/>
</dbReference>
<feature type="active site" description="Nucleophile" evidence="6">
    <location>
        <position position="435"/>
    </location>
</feature>
<evidence type="ECO:0000256" key="3">
    <source>
        <dbReference type="ARBA" id="ARBA00022960"/>
    </source>
</evidence>
<dbReference type="GO" id="GO:0016740">
    <property type="term" value="F:transferase activity"/>
    <property type="evidence" value="ECO:0007669"/>
    <property type="project" value="UniProtKB-KW"/>
</dbReference>
<feature type="domain" description="L,D-TPase catalytic" evidence="8">
    <location>
        <begin position="340"/>
        <end position="459"/>
    </location>
</feature>
<comment type="pathway">
    <text evidence="1 6">Cell wall biogenesis; peptidoglycan biosynthesis.</text>
</comment>
<dbReference type="InterPro" id="IPR038063">
    <property type="entry name" value="Transpep_catalytic_dom"/>
</dbReference>
<dbReference type="InterPro" id="IPR005490">
    <property type="entry name" value="LD_TPept_cat_dom"/>
</dbReference>
<dbReference type="PROSITE" id="PS52029">
    <property type="entry name" value="LD_TPASE"/>
    <property type="match status" value="1"/>
</dbReference>
<dbReference type="InterPro" id="IPR038054">
    <property type="entry name" value="LD_TPept-like_central_sf"/>
</dbReference>
<dbReference type="SUPFAM" id="SSF141523">
    <property type="entry name" value="L,D-transpeptidase catalytic domain-like"/>
    <property type="match status" value="1"/>
</dbReference>
<comment type="caution">
    <text evidence="9">The sequence shown here is derived from an EMBL/GenBank/DDBJ whole genome shotgun (WGS) entry which is preliminary data.</text>
</comment>
<dbReference type="GO" id="GO:0008360">
    <property type="term" value="P:regulation of cell shape"/>
    <property type="evidence" value="ECO:0007669"/>
    <property type="project" value="UniProtKB-UniRule"/>
</dbReference>
<keyword evidence="7" id="KW-0812">Transmembrane</keyword>
<evidence type="ECO:0000259" key="8">
    <source>
        <dbReference type="PROSITE" id="PS52029"/>
    </source>
</evidence>
<dbReference type="GO" id="GO:0005576">
    <property type="term" value="C:extracellular region"/>
    <property type="evidence" value="ECO:0007669"/>
    <property type="project" value="TreeGrafter"/>
</dbReference>
<dbReference type="AlphaFoldDB" id="A0A6L5YQF8"/>
<evidence type="ECO:0000256" key="4">
    <source>
        <dbReference type="ARBA" id="ARBA00022984"/>
    </source>
</evidence>
<dbReference type="Gene3D" id="3.10.20.800">
    <property type="match status" value="1"/>
</dbReference>
<dbReference type="Gene3D" id="2.40.440.10">
    <property type="entry name" value="L,D-transpeptidase catalytic domain-like"/>
    <property type="match status" value="1"/>
</dbReference>
<dbReference type="GO" id="GO:0071555">
    <property type="term" value="P:cell wall organization"/>
    <property type="evidence" value="ECO:0007669"/>
    <property type="project" value="UniProtKB-UniRule"/>
</dbReference>
<keyword evidence="3 6" id="KW-0133">Cell shape</keyword>
<evidence type="ECO:0000256" key="6">
    <source>
        <dbReference type="PROSITE-ProRule" id="PRU01373"/>
    </source>
</evidence>
<evidence type="ECO:0000256" key="5">
    <source>
        <dbReference type="ARBA" id="ARBA00023316"/>
    </source>
</evidence>
<dbReference type="InterPro" id="IPR050979">
    <property type="entry name" value="LD-transpeptidase"/>
</dbReference>
<keyword evidence="5 6" id="KW-0961">Cell wall biogenesis/degradation</keyword>
<feature type="transmembrane region" description="Helical" evidence="7">
    <location>
        <begin position="12"/>
        <end position="33"/>
    </location>
</feature>
<keyword evidence="4 6" id="KW-0573">Peptidoglycan synthesis</keyword>
<dbReference type="PANTHER" id="PTHR30582:SF33">
    <property type="entry name" value="EXPORTED PROTEIN"/>
    <property type="match status" value="1"/>
</dbReference>
<evidence type="ECO:0000256" key="7">
    <source>
        <dbReference type="SAM" id="Phobius"/>
    </source>
</evidence>
<keyword evidence="10" id="KW-1185">Reference proteome</keyword>
<proteinExistence type="predicted"/>
<reference evidence="9 10" key="1">
    <citation type="submission" date="2019-08" db="EMBL/GenBank/DDBJ databases">
        <title>In-depth cultivation of the pig gut microbiome towards novel bacterial diversity and tailored functional studies.</title>
        <authorList>
            <person name="Wylensek D."/>
            <person name="Hitch T.C.A."/>
            <person name="Clavel T."/>
        </authorList>
    </citation>
    <scope>NUCLEOTIDE SEQUENCE [LARGE SCALE GENOMIC DNA]</scope>
    <source>
        <strain evidence="9 10">MUC/MUC-530-WT-4D</strain>
    </source>
</reference>
<dbReference type="CDD" id="cd16913">
    <property type="entry name" value="YkuD_like"/>
    <property type="match status" value="1"/>
</dbReference>
<dbReference type="GO" id="GO:0018104">
    <property type="term" value="P:peptidoglycan-protein cross-linking"/>
    <property type="evidence" value="ECO:0007669"/>
    <property type="project" value="TreeGrafter"/>
</dbReference>
<dbReference type="GO" id="GO:0071972">
    <property type="term" value="F:peptidoglycan L,D-transpeptidase activity"/>
    <property type="evidence" value="ECO:0007669"/>
    <property type="project" value="TreeGrafter"/>
</dbReference>
<dbReference type="Pfam" id="PF03734">
    <property type="entry name" value="YkuD"/>
    <property type="match status" value="1"/>
</dbReference>
<dbReference type="Proteomes" id="UP000474024">
    <property type="component" value="Unassembled WGS sequence"/>
</dbReference>
<keyword evidence="7" id="KW-1133">Transmembrane helix</keyword>
<accession>A0A6L5YQF8</accession>
<evidence type="ECO:0000256" key="2">
    <source>
        <dbReference type="ARBA" id="ARBA00022679"/>
    </source>
</evidence>
<name>A0A6L5YQF8_9FIRM</name>
<evidence type="ECO:0000313" key="9">
    <source>
        <dbReference type="EMBL" id="MST74714.1"/>
    </source>
</evidence>
<dbReference type="Pfam" id="PF12229">
    <property type="entry name" value="PG_binding_4"/>
    <property type="match status" value="2"/>
</dbReference>
<evidence type="ECO:0000313" key="10">
    <source>
        <dbReference type="Proteomes" id="UP000474024"/>
    </source>
</evidence>
<gene>
    <name evidence="9" type="ORF">FYJ75_06615</name>
</gene>
<dbReference type="SUPFAM" id="SSF143985">
    <property type="entry name" value="L,D-transpeptidase pre-catalytic domain-like"/>
    <property type="match status" value="1"/>
</dbReference>
<dbReference type="RefSeq" id="WP_154429681.1">
    <property type="nucleotide sequence ID" value="NZ_VUNI01000008.1"/>
</dbReference>
<keyword evidence="2" id="KW-0808">Transferase</keyword>